<name>A0A5C5ZBN8_9BACT</name>
<dbReference type="EMBL" id="SJPJ01000001">
    <property type="protein sequence ID" value="TWT84271.1"/>
    <property type="molecule type" value="Genomic_DNA"/>
</dbReference>
<comment type="caution">
    <text evidence="1">The sequence shown here is derived from an EMBL/GenBank/DDBJ whole genome shotgun (WGS) entry which is preliminary data.</text>
</comment>
<dbReference type="Proteomes" id="UP000315010">
    <property type="component" value="Unassembled WGS sequence"/>
</dbReference>
<accession>A0A5C5ZBN8</accession>
<evidence type="ECO:0000313" key="1">
    <source>
        <dbReference type="EMBL" id="TWT84271.1"/>
    </source>
</evidence>
<dbReference type="AlphaFoldDB" id="A0A5C5ZBN8"/>
<gene>
    <name evidence="1" type="ORF">CA13_57470</name>
</gene>
<keyword evidence="2" id="KW-1185">Reference proteome</keyword>
<reference evidence="1 2" key="1">
    <citation type="submission" date="2019-02" db="EMBL/GenBank/DDBJ databases">
        <title>Deep-cultivation of Planctomycetes and their phenomic and genomic characterization uncovers novel biology.</title>
        <authorList>
            <person name="Wiegand S."/>
            <person name="Jogler M."/>
            <person name="Boedeker C."/>
            <person name="Pinto D."/>
            <person name="Vollmers J."/>
            <person name="Rivas-Marin E."/>
            <person name="Kohn T."/>
            <person name="Peeters S.H."/>
            <person name="Heuer A."/>
            <person name="Rast P."/>
            <person name="Oberbeckmann S."/>
            <person name="Bunk B."/>
            <person name="Jeske O."/>
            <person name="Meyerdierks A."/>
            <person name="Storesund J.E."/>
            <person name="Kallscheuer N."/>
            <person name="Luecker S."/>
            <person name="Lage O.M."/>
            <person name="Pohl T."/>
            <person name="Merkel B.J."/>
            <person name="Hornburger P."/>
            <person name="Mueller R.-W."/>
            <person name="Bruemmer F."/>
            <person name="Labrenz M."/>
            <person name="Spormann A.M."/>
            <person name="Op Den Camp H."/>
            <person name="Overmann J."/>
            <person name="Amann R."/>
            <person name="Jetten M.S.M."/>
            <person name="Mascher T."/>
            <person name="Medema M.H."/>
            <person name="Devos D.P."/>
            <person name="Kaster A.-K."/>
            <person name="Ovreas L."/>
            <person name="Rohde M."/>
            <person name="Galperin M.Y."/>
            <person name="Jogler C."/>
        </authorList>
    </citation>
    <scope>NUCLEOTIDE SEQUENCE [LARGE SCALE GENOMIC DNA]</scope>
    <source>
        <strain evidence="1 2">CA13</strain>
    </source>
</reference>
<sequence>MKVVLSDRQETAKCVWCEKDKECVKTSFSDGLIREAWLYWKCLQAAFKVRSRGSKSELTKPENPS</sequence>
<protein>
    <submittedName>
        <fullName evidence="1">Uncharacterized protein</fullName>
    </submittedName>
</protein>
<evidence type="ECO:0000313" key="2">
    <source>
        <dbReference type="Proteomes" id="UP000315010"/>
    </source>
</evidence>
<organism evidence="1 2">
    <name type="scientific">Novipirellula herctigrandis</name>
    <dbReference type="NCBI Taxonomy" id="2527986"/>
    <lineage>
        <taxon>Bacteria</taxon>
        <taxon>Pseudomonadati</taxon>
        <taxon>Planctomycetota</taxon>
        <taxon>Planctomycetia</taxon>
        <taxon>Pirellulales</taxon>
        <taxon>Pirellulaceae</taxon>
        <taxon>Novipirellula</taxon>
    </lineage>
</organism>
<proteinExistence type="predicted"/>